<protein>
    <recommendedName>
        <fullName evidence="1">DUF7683 domain-containing protein</fullName>
    </recommendedName>
</protein>
<proteinExistence type="predicted"/>
<evidence type="ECO:0000259" key="1">
    <source>
        <dbReference type="Pfam" id="PF24731"/>
    </source>
</evidence>
<evidence type="ECO:0000313" key="3">
    <source>
        <dbReference type="Proteomes" id="UP000046122"/>
    </source>
</evidence>
<dbReference type="InterPro" id="IPR056100">
    <property type="entry name" value="DUF7683"/>
</dbReference>
<feature type="domain" description="DUF7683" evidence="1">
    <location>
        <begin position="55"/>
        <end position="127"/>
    </location>
</feature>
<gene>
    <name evidence="2" type="ORF">MPL3365_70280</name>
</gene>
<sequence>MDTDEYSEEYPREVLGYLERGIMVTSEKAGLIHYVEPEEEMRLLERGAGEHQAVWHLEWYDRQTERLAGDEELQGLADANVRRVLDRPASDDLDGMFELNAGLSERLIGVVEIKTSFDFDRYDYFLGKVSKALP</sequence>
<dbReference type="Pfam" id="PF24731">
    <property type="entry name" value="DUF7683"/>
    <property type="match status" value="1"/>
</dbReference>
<dbReference type="AlphaFoldDB" id="A0A090GH24"/>
<dbReference type="Proteomes" id="UP000046122">
    <property type="component" value="Unassembled WGS sequence"/>
</dbReference>
<accession>A0A090GH24</accession>
<name>A0A090GH24_MESPL</name>
<reference evidence="2 3" key="1">
    <citation type="submission" date="2014-08" db="EMBL/GenBank/DDBJ databases">
        <authorList>
            <person name="Moulin Lionel"/>
        </authorList>
    </citation>
    <scope>NUCLEOTIDE SEQUENCE [LARGE SCALE GENOMIC DNA]</scope>
</reference>
<organism evidence="2 3">
    <name type="scientific">Mesorhizobium plurifarium</name>
    <dbReference type="NCBI Taxonomy" id="69974"/>
    <lineage>
        <taxon>Bacteria</taxon>
        <taxon>Pseudomonadati</taxon>
        <taxon>Pseudomonadota</taxon>
        <taxon>Alphaproteobacteria</taxon>
        <taxon>Hyphomicrobiales</taxon>
        <taxon>Phyllobacteriaceae</taxon>
        <taxon>Mesorhizobium</taxon>
    </lineage>
</organism>
<evidence type="ECO:0000313" key="2">
    <source>
        <dbReference type="EMBL" id="CDX62160.1"/>
    </source>
</evidence>
<dbReference type="EMBL" id="CCNE01000065">
    <property type="protein sequence ID" value="CDX62160.1"/>
    <property type="molecule type" value="Genomic_DNA"/>
</dbReference>